<evidence type="ECO:0000259" key="2">
    <source>
        <dbReference type="PROSITE" id="PS00125"/>
    </source>
</evidence>
<dbReference type="InterPro" id="IPR004843">
    <property type="entry name" value="Calcineurin-like_PHP"/>
</dbReference>
<dbReference type="EMBL" id="BTSY01000006">
    <property type="protein sequence ID" value="GMT34655.1"/>
    <property type="molecule type" value="Genomic_DNA"/>
</dbReference>
<dbReference type="GO" id="GO:0005634">
    <property type="term" value="C:nucleus"/>
    <property type="evidence" value="ECO:0007669"/>
    <property type="project" value="TreeGrafter"/>
</dbReference>
<organism evidence="3 4">
    <name type="scientific">Pristionchus fissidentatus</name>
    <dbReference type="NCBI Taxonomy" id="1538716"/>
    <lineage>
        <taxon>Eukaryota</taxon>
        <taxon>Metazoa</taxon>
        <taxon>Ecdysozoa</taxon>
        <taxon>Nematoda</taxon>
        <taxon>Chromadorea</taxon>
        <taxon>Rhabditida</taxon>
        <taxon>Rhabditina</taxon>
        <taxon>Diplogasteromorpha</taxon>
        <taxon>Diplogasteroidea</taxon>
        <taxon>Neodiplogasteridae</taxon>
        <taxon>Pristionchus</taxon>
    </lineage>
</organism>
<evidence type="ECO:0000256" key="1">
    <source>
        <dbReference type="RuleBase" id="RU004273"/>
    </source>
</evidence>
<dbReference type="SUPFAM" id="SSF56300">
    <property type="entry name" value="Metallo-dependent phosphatases"/>
    <property type="match status" value="1"/>
</dbReference>
<sequence>DDNFFKSLLQDPVDLPPRITKCQATEEEQARYKALLAQIFSEETILGMRIDFAPDDIIDVLSKTKDIIKNEPMFIEDVPAGITVVTDIHGQTYDLLRVFEEDSVDGKPGYECAKYLFLGDYVDRGEQSLEVVMALFILKILYPDRFTLLRGNHEFIDVNAHKKEGTLCMLYERYEKSSNYRPEILAGGCPSGNFFLCEQILFSDGKIFCAHGGIGTACFTRHELRKLEKPYTSITDDPLLRDMTWSDPLVNIKGMSYNVPRGYSMHFGEDSFIHAMENIGCEAMIRGHQIMDYGMYNGWNRLFSVFTATANENN</sequence>
<keyword evidence="1" id="KW-0378">Hydrolase</keyword>
<dbReference type="EC" id="3.1.3.16" evidence="1"/>
<name>A0AAV5WSS3_9BILA</name>
<dbReference type="SMART" id="SM00156">
    <property type="entry name" value="PP2Ac"/>
    <property type="match status" value="1"/>
</dbReference>
<feature type="non-terminal residue" evidence="3">
    <location>
        <position position="1"/>
    </location>
</feature>
<comment type="caution">
    <text evidence="3">The sequence shown here is derived from an EMBL/GenBank/DDBJ whole genome shotgun (WGS) entry which is preliminary data.</text>
</comment>
<dbReference type="PRINTS" id="PR00114">
    <property type="entry name" value="STPHPHTASE"/>
</dbReference>
<dbReference type="PANTHER" id="PTHR11668:SF491">
    <property type="entry name" value="SERINE_THREONINE-PROTEIN PHOSPHATASE"/>
    <property type="match status" value="1"/>
</dbReference>
<proteinExistence type="inferred from homology"/>
<feature type="non-terminal residue" evidence="3">
    <location>
        <position position="314"/>
    </location>
</feature>
<dbReference type="PANTHER" id="PTHR11668">
    <property type="entry name" value="SERINE/THREONINE PROTEIN PHOSPHATASE"/>
    <property type="match status" value="1"/>
</dbReference>
<dbReference type="Gene3D" id="3.60.21.10">
    <property type="match status" value="1"/>
</dbReference>
<evidence type="ECO:0000313" key="4">
    <source>
        <dbReference type="Proteomes" id="UP001432322"/>
    </source>
</evidence>
<dbReference type="Proteomes" id="UP001432322">
    <property type="component" value="Unassembled WGS sequence"/>
</dbReference>
<dbReference type="GO" id="GO:0005737">
    <property type="term" value="C:cytoplasm"/>
    <property type="evidence" value="ECO:0007669"/>
    <property type="project" value="TreeGrafter"/>
</dbReference>
<keyword evidence="4" id="KW-1185">Reference proteome</keyword>
<dbReference type="GO" id="GO:0004722">
    <property type="term" value="F:protein serine/threonine phosphatase activity"/>
    <property type="evidence" value="ECO:0007669"/>
    <property type="project" value="UniProtKB-EC"/>
</dbReference>
<comment type="similarity">
    <text evidence="1">Belongs to the PPP phosphatase family.</text>
</comment>
<feature type="domain" description="Serine/threonine specific protein phosphatases" evidence="2">
    <location>
        <begin position="149"/>
        <end position="154"/>
    </location>
</feature>
<dbReference type="AlphaFoldDB" id="A0AAV5WSS3"/>
<gene>
    <name evidence="3" type="ORF">PFISCL1PPCAC_25952</name>
</gene>
<accession>A0AAV5WSS3</accession>
<dbReference type="PROSITE" id="PS00125">
    <property type="entry name" value="SER_THR_PHOSPHATASE"/>
    <property type="match status" value="1"/>
</dbReference>
<dbReference type="InterPro" id="IPR029052">
    <property type="entry name" value="Metallo-depent_PP-like"/>
</dbReference>
<reference evidence="3" key="1">
    <citation type="submission" date="2023-10" db="EMBL/GenBank/DDBJ databases">
        <title>Genome assembly of Pristionchus species.</title>
        <authorList>
            <person name="Yoshida K."/>
            <person name="Sommer R.J."/>
        </authorList>
    </citation>
    <scope>NUCLEOTIDE SEQUENCE</scope>
    <source>
        <strain evidence="3">RS5133</strain>
    </source>
</reference>
<dbReference type="InterPro" id="IPR050341">
    <property type="entry name" value="PP1_catalytic_subunit"/>
</dbReference>
<dbReference type="InterPro" id="IPR006186">
    <property type="entry name" value="Ser/Thr-sp_prot-phosphatase"/>
</dbReference>
<dbReference type="Pfam" id="PF00149">
    <property type="entry name" value="Metallophos"/>
    <property type="match status" value="1"/>
</dbReference>
<evidence type="ECO:0000313" key="3">
    <source>
        <dbReference type="EMBL" id="GMT34655.1"/>
    </source>
</evidence>
<dbReference type="CDD" id="cd00144">
    <property type="entry name" value="MPP_PPP_family"/>
    <property type="match status" value="1"/>
</dbReference>
<protein>
    <recommendedName>
        <fullName evidence="1">Serine/threonine-protein phosphatase</fullName>
        <ecNumber evidence="1">3.1.3.16</ecNumber>
    </recommendedName>
</protein>
<comment type="catalytic activity">
    <reaction evidence="1">
        <text>O-phospho-L-threonyl-[protein] + H2O = L-threonyl-[protein] + phosphate</text>
        <dbReference type="Rhea" id="RHEA:47004"/>
        <dbReference type="Rhea" id="RHEA-COMP:11060"/>
        <dbReference type="Rhea" id="RHEA-COMP:11605"/>
        <dbReference type="ChEBI" id="CHEBI:15377"/>
        <dbReference type="ChEBI" id="CHEBI:30013"/>
        <dbReference type="ChEBI" id="CHEBI:43474"/>
        <dbReference type="ChEBI" id="CHEBI:61977"/>
        <dbReference type="EC" id="3.1.3.16"/>
    </reaction>
</comment>